<accession>A0A9Q0H725</accession>
<evidence type="ECO:0000313" key="5">
    <source>
        <dbReference type="Proteomes" id="UP001141806"/>
    </source>
</evidence>
<dbReference type="PANTHER" id="PTHR43391">
    <property type="entry name" value="RETINOL DEHYDROGENASE-RELATED"/>
    <property type="match status" value="1"/>
</dbReference>
<proteinExistence type="inferred from homology"/>
<keyword evidence="5" id="KW-1185">Reference proteome</keyword>
<dbReference type="OrthoDB" id="47007at2759"/>
<organism evidence="4 5">
    <name type="scientific">Protea cynaroides</name>
    <dbReference type="NCBI Taxonomy" id="273540"/>
    <lineage>
        <taxon>Eukaryota</taxon>
        <taxon>Viridiplantae</taxon>
        <taxon>Streptophyta</taxon>
        <taxon>Embryophyta</taxon>
        <taxon>Tracheophyta</taxon>
        <taxon>Spermatophyta</taxon>
        <taxon>Magnoliopsida</taxon>
        <taxon>Proteales</taxon>
        <taxon>Proteaceae</taxon>
        <taxon>Protea</taxon>
    </lineage>
</organism>
<dbReference type="AlphaFoldDB" id="A0A9Q0H725"/>
<reference evidence="4" key="1">
    <citation type="journal article" date="2023" name="Plant J.">
        <title>The genome of the king protea, Protea cynaroides.</title>
        <authorList>
            <person name="Chang J."/>
            <person name="Duong T.A."/>
            <person name="Schoeman C."/>
            <person name="Ma X."/>
            <person name="Roodt D."/>
            <person name="Barker N."/>
            <person name="Li Z."/>
            <person name="Van de Peer Y."/>
            <person name="Mizrachi E."/>
        </authorList>
    </citation>
    <scope>NUCLEOTIDE SEQUENCE</scope>
    <source>
        <tissue evidence="4">Young leaves</tissue>
    </source>
</reference>
<comment type="caution">
    <text evidence="4">The sequence shown here is derived from an EMBL/GenBank/DDBJ whole genome shotgun (WGS) entry which is preliminary data.</text>
</comment>
<dbReference type="Gene3D" id="3.40.50.720">
    <property type="entry name" value="NAD(P)-binding Rossmann-like Domain"/>
    <property type="match status" value="1"/>
</dbReference>
<dbReference type="GO" id="GO:0005829">
    <property type="term" value="C:cytosol"/>
    <property type="evidence" value="ECO:0007669"/>
    <property type="project" value="TreeGrafter"/>
</dbReference>
<dbReference type="GO" id="GO:0016020">
    <property type="term" value="C:membrane"/>
    <property type="evidence" value="ECO:0007669"/>
    <property type="project" value="UniProtKB-SubCell"/>
</dbReference>
<evidence type="ECO:0000313" key="4">
    <source>
        <dbReference type="EMBL" id="KAJ4960435.1"/>
    </source>
</evidence>
<comment type="subcellular location">
    <subcellularLocation>
        <location evidence="1">Membrane</location>
        <topology evidence="1">Single-pass type II membrane protein</topology>
    </subcellularLocation>
</comment>
<comment type="similarity">
    <text evidence="2">Belongs to the short-chain dehydrogenases/reductases (SDR) family.</text>
</comment>
<gene>
    <name evidence="4" type="ORF">NE237_020345</name>
</gene>
<sequence length="151" mass="16873">MINVKGSVYGASKAALINFYDSLRVELASEVSVTIISSGLVESEMSQGKALTMQGAIEVDPEFRKRMQGIPADSTEDCVKAVVAAVCRGDKYITEPWWYNAFYLLKILCPEVIEWGFRSDAHLQAGMIIGCDRPQLWVRSQNRERCHKPSV</sequence>
<evidence type="ECO:0000256" key="2">
    <source>
        <dbReference type="ARBA" id="ARBA00006484"/>
    </source>
</evidence>
<dbReference type="Pfam" id="PF00106">
    <property type="entry name" value="adh_short"/>
    <property type="match status" value="1"/>
</dbReference>
<dbReference type="PANTHER" id="PTHR43391:SF78">
    <property type="entry name" value="11-BETA-HYDROXYSTEROID DEHYDROGENASE 1B-LIKE ISOFORM X1"/>
    <property type="match status" value="1"/>
</dbReference>
<evidence type="ECO:0000256" key="3">
    <source>
        <dbReference type="ARBA" id="ARBA00023002"/>
    </source>
</evidence>
<dbReference type="SUPFAM" id="SSF51735">
    <property type="entry name" value="NAD(P)-binding Rossmann-fold domains"/>
    <property type="match status" value="1"/>
</dbReference>
<keyword evidence="3" id="KW-0560">Oxidoreductase</keyword>
<protein>
    <submittedName>
        <fullName evidence="4">Uncharacterized protein</fullName>
    </submittedName>
</protein>
<evidence type="ECO:0000256" key="1">
    <source>
        <dbReference type="ARBA" id="ARBA00004606"/>
    </source>
</evidence>
<dbReference type="EMBL" id="JAMYWD010000009">
    <property type="protein sequence ID" value="KAJ4960435.1"/>
    <property type="molecule type" value="Genomic_DNA"/>
</dbReference>
<dbReference type="Proteomes" id="UP001141806">
    <property type="component" value="Unassembled WGS sequence"/>
</dbReference>
<dbReference type="InterPro" id="IPR002347">
    <property type="entry name" value="SDR_fam"/>
</dbReference>
<dbReference type="InterPro" id="IPR036291">
    <property type="entry name" value="NAD(P)-bd_dom_sf"/>
</dbReference>
<dbReference type="GO" id="GO:0016491">
    <property type="term" value="F:oxidoreductase activity"/>
    <property type="evidence" value="ECO:0007669"/>
    <property type="project" value="UniProtKB-KW"/>
</dbReference>
<name>A0A9Q0H725_9MAGN</name>